<dbReference type="EMBL" id="CP073721">
    <property type="protein sequence ID" value="UWZ36188.1"/>
    <property type="molecule type" value="Genomic_DNA"/>
</dbReference>
<dbReference type="InterPro" id="IPR049945">
    <property type="entry name" value="AAA_22"/>
</dbReference>
<dbReference type="Proteomes" id="UP001058271">
    <property type="component" value="Chromosome"/>
</dbReference>
<evidence type="ECO:0000313" key="3">
    <source>
        <dbReference type="Proteomes" id="UP001058271"/>
    </source>
</evidence>
<dbReference type="Pfam" id="PF13401">
    <property type="entry name" value="AAA_22"/>
    <property type="match status" value="1"/>
</dbReference>
<dbReference type="Gene3D" id="3.40.50.300">
    <property type="entry name" value="P-loop containing nucleotide triphosphate hydrolases"/>
    <property type="match status" value="1"/>
</dbReference>
<accession>A0ABY5Z2D8</accession>
<protein>
    <submittedName>
        <fullName evidence="2">AAA family ATPase</fullName>
    </submittedName>
</protein>
<dbReference type="SUPFAM" id="SSF52540">
    <property type="entry name" value="P-loop containing nucleoside triphosphate hydrolases"/>
    <property type="match status" value="1"/>
</dbReference>
<gene>
    <name evidence="2" type="ORF">Drose_34895</name>
</gene>
<dbReference type="RefSeq" id="WP_260725511.1">
    <property type="nucleotide sequence ID" value="NZ_BAAABS010000059.1"/>
</dbReference>
<keyword evidence="3" id="KW-1185">Reference proteome</keyword>
<reference evidence="2" key="1">
    <citation type="submission" date="2021-04" db="EMBL/GenBank/DDBJ databases">
        <title>Biosynthetic gene clusters of Dactylosporangioum roseum.</title>
        <authorList>
            <person name="Hartkoorn R.C."/>
            <person name="Beaudoing E."/>
            <person name="Hot D."/>
            <person name="Moureu S."/>
        </authorList>
    </citation>
    <scope>NUCLEOTIDE SEQUENCE</scope>
    <source>
        <strain evidence="2">NRRL B-16295</strain>
    </source>
</reference>
<dbReference type="InterPro" id="IPR027417">
    <property type="entry name" value="P-loop_NTPase"/>
</dbReference>
<sequence>MNPYANYGLIVTGAEFVGRQDEMRSVRSRTFSSLAPVSIVGAPRIGKSSLAQQALDSFAMGESPAGLVFVPVWITVSGADSEQSLFRELADLIQEWLDDRGKPTDRLHVAYAALNAAVTWDDMCRCLKAYLRQVRRSGYQVVAVLDEFDAARNVFTRAAPFEFLRTLAHEEKFRVGLIITSRRSLGEIVVKSTAEMSTFPGIFGQSVTLGCFTAPELAALIGRSPYPDGELRDALAAWLTMETGGHPFLSSALLSVLHERWEFYGLSADGALDQDCRDAVATCGQLVVDYYKSMLELLREENRLGKLLEVLFGPQETAGPLDAERMAREGIIKPTNDGWAAFSESFGQYLLLLEDTRTSDDWQLWHRTETGLRAALTSALESAYGESWRVTLADSQSRLVRECQKRQERDRAFGEVTDEDSLLDYTHPRELLQVMMLHWQQVEPFFGHDKQDWHQRLELIAKVRNPMAHNRNAGTSPALMEHFRAACRDILDWLPASAAGQPA</sequence>
<feature type="domain" description="ORC1/DEAH AAA+ ATPase" evidence="1">
    <location>
        <begin position="38"/>
        <end position="180"/>
    </location>
</feature>
<organism evidence="2 3">
    <name type="scientific">Dactylosporangium roseum</name>
    <dbReference type="NCBI Taxonomy" id="47989"/>
    <lineage>
        <taxon>Bacteria</taxon>
        <taxon>Bacillati</taxon>
        <taxon>Actinomycetota</taxon>
        <taxon>Actinomycetes</taxon>
        <taxon>Micromonosporales</taxon>
        <taxon>Micromonosporaceae</taxon>
        <taxon>Dactylosporangium</taxon>
    </lineage>
</organism>
<evidence type="ECO:0000313" key="2">
    <source>
        <dbReference type="EMBL" id="UWZ36188.1"/>
    </source>
</evidence>
<evidence type="ECO:0000259" key="1">
    <source>
        <dbReference type="Pfam" id="PF13401"/>
    </source>
</evidence>
<name>A0ABY5Z2D8_9ACTN</name>
<proteinExistence type="predicted"/>